<dbReference type="RefSeq" id="WP_210355080.1">
    <property type="nucleotide sequence ID" value="NZ_JAEQMU010000004.1"/>
</dbReference>
<keyword evidence="1 4" id="KW-0378">Hydrolase</keyword>
<gene>
    <name evidence="4" type="ORF">ACFSQW_04160</name>
</gene>
<dbReference type="InterPro" id="IPR029058">
    <property type="entry name" value="AB_hydrolase_fold"/>
</dbReference>
<dbReference type="InterPro" id="IPR049492">
    <property type="entry name" value="BD-FAE-like_dom"/>
</dbReference>
<evidence type="ECO:0000313" key="4">
    <source>
        <dbReference type="EMBL" id="MFD2553571.1"/>
    </source>
</evidence>
<organism evidence="4 5">
    <name type="scientific">Sphingobacterium tabacisoli</name>
    <dbReference type="NCBI Taxonomy" id="2044855"/>
    <lineage>
        <taxon>Bacteria</taxon>
        <taxon>Pseudomonadati</taxon>
        <taxon>Bacteroidota</taxon>
        <taxon>Sphingobacteriia</taxon>
        <taxon>Sphingobacteriales</taxon>
        <taxon>Sphingobacteriaceae</taxon>
        <taxon>Sphingobacterium</taxon>
    </lineage>
</organism>
<feature type="domain" description="BD-FAE-like" evidence="3">
    <location>
        <begin position="60"/>
        <end position="258"/>
    </location>
</feature>
<dbReference type="PANTHER" id="PTHR48081:SF6">
    <property type="entry name" value="PEPTIDASE S9 PROLYL OLIGOPEPTIDASE CATALYTIC DOMAIN-CONTAINING PROTEIN"/>
    <property type="match status" value="1"/>
</dbReference>
<dbReference type="PANTHER" id="PTHR48081">
    <property type="entry name" value="AB HYDROLASE SUPERFAMILY PROTEIN C4A8.06C"/>
    <property type="match status" value="1"/>
</dbReference>
<dbReference type="Pfam" id="PF20434">
    <property type="entry name" value="BD-FAE"/>
    <property type="match status" value="1"/>
</dbReference>
<protein>
    <submittedName>
        <fullName evidence="4">Alpha/beta hydrolase</fullName>
    </submittedName>
</protein>
<dbReference type="GO" id="GO:0016787">
    <property type="term" value="F:hydrolase activity"/>
    <property type="evidence" value="ECO:0007669"/>
    <property type="project" value="UniProtKB-KW"/>
</dbReference>
<sequence>MRLLFFVLCAFLFCRVQAQVRVPLYSGDIPNSIPSKNREQDFSNISVDTITKFVSEPSLTVFLPDKNKQNGVGVIICPGGGYHLLLTKREGAHIAKAFNKLGVTAFVLRYRIPDERILQDPSIGPLQDVQMAIKLVREHATGWGVDVTKIGVMGFSAGGHVAATAAVHFDHSFVRNEAKTSLRPDFAILINPIISMHTDLTHLGSRKNLLGSTPAVDKIEFYSNELHVDTDTPPVFLVHSTRDSVVSVNNSIVFYQALQKQRVSTEMHLYADGEHGFLTNPSFEEWFGRCTNWLFKLLTD</sequence>
<keyword evidence="5" id="KW-1185">Reference proteome</keyword>
<evidence type="ECO:0000256" key="2">
    <source>
        <dbReference type="SAM" id="SignalP"/>
    </source>
</evidence>
<dbReference type="EMBL" id="JBHULD010000004">
    <property type="protein sequence ID" value="MFD2553571.1"/>
    <property type="molecule type" value="Genomic_DNA"/>
</dbReference>
<feature type="signal peptide" evidence="2">
    <location>
        <begin position="1"/>
        <end position="18"/>
    </location>
</feature>
<comment type="caution">
    <text evidence="4">The sequence shown here is derived from an EMBL/GenBank/DDBJ whole genome shotgun (WGS) entry which is preliminary data.</text>
</comment>
<name>A0ABW5KXJ2_9SPHI</name>
<feature type="chain" id="PRO_5046087478" evidence="2">
    <location>
        <begin position="19"/>
        <end position="300"/>
    </location>
</feature>
<dbReference type="Gene3D" id="3.40.50.1820">
    <property type="entry name" value="alpha/beta hydrolase"/>
    <property type="match status" value="1"/>
</dbReference>
<keyword evidence="2" id="KW-0732">Signal</keyword>
<dbReference type="Proteomes" id="UP001597440">
    <property type="component" value="Unassembled WGS sequence"/>
</dbReference>
<evidence type="ECO:0000256" key="1">
    <source>
        <dbReference type="ARBA" id="ARBA00022801"/>
    </source>
</evidence>
<evidence type="ECO:0000313" key="5">
    <source>
        <dbReference type="Proteomes" id="UP001597440"/>
    </source>
</evidence>
<dbReference type="SUPFAM" id="SSF53474">
    <property type="entry name" value="alpha/beta-Hydrolases"/>
    <property type="match status" value="1"/>
</dbReference>
<reference evidence="5" key="1">
    <citation type="journal article" date="2019" name="Int. J. Syst. Evol. Microbiol.">
        <title>The Global Catalogue of Microorganisms (GCM) 10K type strain sequencing project: providing services to taxonomists for standard genome sequencing and annotation.</title>
        <authorList>
            <consortium name="The Broad Institute Genomics Platform"/>
            <consortium name="The Broad Institute Genome Sequencing Center for Infectious Disease"/>
            <person name="Wu L."/>
            <person name="Ma J."/>
        </authorList>
    </citation>
    <scope>NUCLEOTIDE SEQUENCE [LARGE SCALE GENOMIC DNA]</scope>
    <source>
        <strain evidence="5">KCTC 52298</strain>
    </source>
</reference>
<dbReference type="InterPro" id="IPR050300">
    <property type="entry name" value="GDXG_lipolytic_enzyme"/>
</dbReference>
<proteinExistence type="predicted"/>
<evidence type="ECO:0000259" key="3">
    <source>
        <dbReference type="Pfam" id="PF20434"/>
    </source>
</evidence>
<accession>A0ABW5KXJ2</accession>